<dbReference type="Pfam" id="PF00009">
    <property type="entry name" value="GTP_EFTU"/>
    <property type="match status" value="1"/>
</dbReference>
<evidence type="ECO:0000256" key="7">
    <source>
        <dbReference type="ARBA" id="ARBA00022917"/>
    </source>
</evidence>
<dbReference type="CDD" id="cd03693">
    <property type="entry name" value="EF1_alpha_II"/>
    <property type="match status" value="1"/>
</dbReference>
<dbReference type="NCBIfam" id="NF008969">
    <property type="entry name" value="PRK12317.1"/>
    <property type="match status" value="1"/>
</dbReference>
<dbReference type="InterPro" id="IPR004539">
    <property type="entry name" value="Transl_elong_EF1A_euk/arc"/>
</dbReference>
<evidence type="ECO:0000256" key="4">
    <source>
        <dbReference type="ARBA" id="ARBA00022490"/>
    </source>
</evidence>
<dbReference type="FunFam" id="2.40.30.10:FF:000003">
    <property type="entry name" value="Elongation factor 1-alpha"/>
    <property type="match status" value="1"/>
</dbReference>
<dbReference type="SUPFAM" id="SSF56112">
    <property type="entry name" value="Protein kinase-like (PK-like)"/>
    <property type="match status" value="1"/>
</dbReference>
<dbReference type="CDD" id="cd03705">
    <property type="entry name" value="EF1_alpha_III"/>
    <property type="match status" value="1"/>
</dbReference>
<dbReference type="GO" id="GO:0003924">
    <property type="term" value="F:GTPase activity"/>
    <property type="evidence" value="ECO:0007669"/>
    <property type="project" value="InterPro"/>
</dbReference>
<keyword evidence="5" id="KW-0547">Nucleotide-binding</keyword>
<accession>A0A8H7R5X9</accession>
<dbReference type="GO" id="GO:0005525">
    <property type="term" value="F:GTP binding"/>
    <property type="evidence" value="ECO:0007669"/>
    <property type="project" value="UniProtKB-KW"/>
</dbReference>
<dbReference type="CDD" id="cd13969">
    <property type="entry name" value="ADCK1-like"/>
    <property type="match status" value="1"/>
</dbReference>
<dbReference type="Gene3D" id="2.40.30.10">
    <property type="entry name" value="Translation factors"/>
    <property type="match status" value="2"/>
</dbReference>
<dbReference type="Proteomes" id="UP000650833">
    <property type="component" value="Unassembled WGS sequence"/>
</dbReference>
<keyword evidence="3" id="KW-0488">Methylation</keyword>
<dbReference type="InterPro" id="IPR050100">
    <property type="entry name" value="TRAFAC_GTPase_members"/>
</dbReference>
<dbReference type="GO" id="GO:0005737">
    <property type="term" value="C:cytoplasm"/>
    <property type="evidence" value="ECO:0007669"/>
    <property type="project" value="UniProtKB-SubCell"/>
</dbReference>
<dbReference type="EMBL" id="JAEPRC010000203">
    <property type="protein sequence ID" value="KAG2204240.1"/>
    <property type="molecule type" value="Genomic_DNA"/>
</dbReference>
<dbReference type="PROSITE" id="PS51722">
    <property type="entry name" value="G_TR_2"/>
    <property type="match status" value="1"/>
</dbReference>
<dbReference type="PROSITE" id="PS00301">
    <property type="entry name" value="G_TR_1"/>
    <property type="match status" value="1"/>
</dbReference>
<dbReference type="AlphaFoldDB" id="A0A8H7R5X9"/>
<name>A0A8H7R5X9_9FUNG</name>
<dbReference type="CDD" id="cd01883">
    <property type="entry name" value="EF1_alpha"/>
    <property type="match status" value="1"/>
</dbReference>
<comment type="similarity">
    <text evidence="2">Belongs to the TRAFAC class translation factor GTPase superfamily. Classic translation factor GTPase family. EF-Tu/EF-1A subfamily.</text>
</comment>
<dbReference type="InterPro" id="IPR031157">
    <property type="entry name" value="G_TR_CS"/>
</dbReference>
<dbReference type="HAMAP" id="MF_00118_A">
    <property type="entry name" value="EF_Tu_A"/>
    <property type="match status" value="1"/>
</dbReference>
<dbReference type="InterPro" id="IPR004161">
    <property type="entry name" value="EFTu-like_2"/>
</dbReference>
<comment type="caution">
    <text evidence="10">The sequence shown here is derived from an EMBL/GenBank/DDBJ whole genome shotgun (WGS) entry which is preliminary data.</text>
</comment>
<dbReference type="FunFam" id="2.40.30.10:FF:000005">
    <property type="entry name" value="Elongation factor 1-alpha"/>
    <property type="match status" value="1"/>
</dbReference>
<dbReference type="NCBIfam" id="TIGR00483">
    <property type="entry name" value="EF-1_alpha"/>
    <property type="match status" value="1"/>
</dbReference>
<proteinExistence type="inferred from homology"/>
<dbReference type="Pfam" id="PF22594">
    <property type="entry name" value="GTP-eEF1A_C"/>
    <property type="match status" value="1"/>
</dbReference>
<dbReference type="PANTHER" id="PTHR23115">
    <property type="entry name" value="TRANSLATION FACTOR"/>
    <property type="match status" value="1"/>
</dbReference>
<comment type="subcellular location">
    <subcellularLocation>
        <location evidence="1">Cytoplasm</location>
    </subcellularLocation>
</comment>
<evidence type="ECO:0000256" key="8">
    <source>
        <dbReference type="ARBA" id="ARBA00023134"/>
    </source>
</evidence>
<dbReference type="SUPFAM" id="SSF52540">
    <property type="entry name" value="P-loop containing nucleoside triphosphate hydrolases"/>
    <property type="match status" value="1"/>
</dbReference>
<feature type="domain" description="Tr-type G" evidence="9">
    <location>
        <begin position="534"/>
        <end position="769"/>
    </location>
</feature>
<dbReference type="InterPro" id="IPR009001">
    <property type="entry name" value="Transl_elong_EF1A/Init_IF2_C"/>
</dbReference>
<keyword evidence="11" id="KW-1185">Reference proteome</keyword>
<keyword evidence="8" id="KW-0342">GTP-binding</keyword>
<evidence type="ECO:0000256" key="1">
    <source>
        <dbReference type="ARBA" id="ARBA00004496"/>
    </source>
</evidence>
<dbReference type="InterPro" id="IPR000795">
    <property type="entry name" value="T_Tr_GTP-bd_dom"/>
</dbReference>
<dbReference type="InterPro" id="IPR011009">
    <property type="entry name" value="Kinase-like_dom_sf"/>
</dbReference>
<evidence type="ECO:0000256" key="5">
    <source>
        <dbReference type="ARBA" id="ARBA00022741"/>
    </source>
</evidence>
<evidence type="ECO:0000256" key="3">
    <source>
        <dbReference type="ARBA" id="ARBA00022481"/>
    </source>
</evidence>
<dbReference type="InterPro" id="IPR054696">
    <property type="entry name" value="GTP-eEF1A_C"/>
</dbReference>
<dbReference type="Gene3D" id="3.40.50.300">
    <property type="entry name" value="P-loop containing nucleotide triphosphate hydrolases"/>
    <property type="match status" value="1"/>
</dbReference>
<dbReference type="FunFam" id="3.40.50.300:FF:000211">
    <property type="entry name" value="Elongation factor 1-alpha"/>
    <property type="match status" value="1"/>
</dbReference>
<evidence type="ECO:0000313" key="11">
    <source>
        <dbReference type="Proteomes" id="UP000650833"/>
    </source>
</evidence>
<dbReference type="InterPro" id="IPR045307">
    <property type="entry name" value="ADCK1_dom"/>
</dbReference>
<dbReference type="GO" id="GO:0003746">
    <property type="term" value="F:translation elongation factor activity"/>
    <property type="evidence" value="ECO:0007669"/>
    <property type="project" value="UniProtKB-KW"/>
</dbReference>
<evidence type="ECO:0000313" key="10">
    <source>
        <dbReference type="EMBL" id="KAG2204240.1"/>
    </source>
</evidence>
<dbReference type="OrthoDB" id="427480at2759"/>
<sequence>MSFLAKRLLHSRPVKLALGTGIIGGGVYAYDSRTEAQLVGRNVRTFYNGIALAIDYKLNFKPGHTPEDGLHIEQLHQRVANRIFDVFEQNGGLYIKIGQVIGTQAAVLPVAYQIRARRLFDSAPAVPFESVERVFKEDFNGKHPSEVFAEFDITPIASASIAQVHKARLKNGDIVAVKIQKPAIQKQMNWDLGAFRILLKVYERIFDLPLSWSSDYIEEHMRMEADFEIEASNAKRAWKHLQEEKSLKDRVYVPKVYDEYTSKRVLVCEWVDGVQLTDVEALNRKDIDHVVAMKTAVEAFASQIFRSGFVHGDPHPGNVLVRKNPHKKNQVQVVLIDHGLYIQETEKFRLEYCQLWEALFMLDVPKMTEICKEWGIYDATMFATITLQRPFSGKKAVHIDQHVNVKDMYELQAHMKERIKDFLQDQALFPRELIFISRNMNIVRANNKAVGSPINRINIMARWAVLGLSRDKGSWLSWRSVVFECTLLLMSLSFWMVRFRDASNKLIFGTKARGLEDILDERMKDQLFKMGKEKTHVNVVVIGHVDSGKSTTTGHLIYKCGGIDKRTIEKFEKEAAELGKGSFKYAWVLDKLKAERERGITIDIALWKFETPKYNVTVIDAPGHRDFIKNMITGTSQADCAILIIAGGTGEFEAGISKDGQTREHALLAFTLGVRQLIVAINKMDTTKWSQSRYEEIVKEVSSFIKKIGFNPKSVPFVPISGWHGDNMLDESNNMPWFKGWNKETKAGSKTGKTLLEAIDAIEPPVRPSDKPLRLPLQDVYKIGGIGTVPVGRVETGVIKAGMVVNFAPAAVTTEVKSVEMHHETLSEGLPGDNVGFNVKNVSVKDIRRGNVCSDSKNDPAKESGSFLAQVIILNHPGQISAGYAPVLDCHTAHIACKFSELVEKIDRRSGKKMEDAPKFVKSGDSAIVKMVPSKPMCVEAYTDYPPLGRFAVRDMRQTVAVGVIKSVEKVDKAGKVTKAAAKASKK</sequence>
<dbReference type="SUPFAM" id="SSF50465">
    <property type="entry name" value="EF-Tu/eEF-1alpha/eIF2-gamma C-terminal domain"/>
    <property type="match status" value="1"/>
</dbReference>
<dbReference type="InterPro" id="IPR027417">
    <property type="entry name" value="P-loop_NTPase"/>
</dbReference>
<keyword evidence="7" id="KW-0648">Protein biosynthesis</keyword>
<dbReference type="InterPro" id="IPR004147">
    <property type="entry name" value="ABC1_dom"/>
</dbReference>
<evidence type="ECO:0000259" key="9">
    <source>
        <dbReference type="PROSITE" id="PS51722"/>
    </source>
</evidence>
<organism evidence="10 11">
    <name type="scientific">Mucor plumbeus</name>
    <dbReference type="NCBI Taxonomy" id="97098"/>
    <lineage>
        <taxon>Eukaryota</taxon>
        <taxon>Fungi</taxon>
        <taxon>Fungi incertae sedis</taxon>
        <taxon>Mucoromycota</taxon>
        <taxon>Mucoromycotina</taxon>
        <taxon>Mucoromycetes</taxon>
        <taxon>Mucorales</taxon>
        <taxon>Mucorineae</taxon>
        <taxon>Mucoraceae</taxon>
        <taxon>Mucor</taxon>
    </lineage>
</organism>
<evidence type="ECO:0000256" key="6">
    <source>
        <dbReference type="ARBA" id="ARBA00022768"/>
    </source>
</evidence>
<dbReference type="PRINTS" id="PR00315">
    <property type="entry name" value="ELONGATNFCT"/>
</dbReference>
<protein>
    <recommendedName>
        <fullName evidence="9">Tr-type G domain-containing protein</fullName>
    </recommendedName>
</protein>
<dbReference type="Pfam" id="PF03109">
    <property type="entry name" value="ABC1"/>
    <property type="match status" value="1"/>
</dbReference>
<keyword evidence="4" id="KW-0963">Cytoplasm</keyword>
<gene>
    <name evidence="10" type="ORF">INT46_009503</name>
</gene>
<keyword evidence="6" id="KW-0251">Elongation factor</keyword>
<dbReference type="InterPro" id="IPR009000">
    <property type="entry name" value="Transl_B-barrel_sf"/>
</dbReference>
<reference evidence="10" key="1">
    <citation type="submission" date="2020-12" db="EMBL/GenBank/DDBJ databases">
        <title>Metabolic potential, ecology and presence of endohyphal bacteria is reflected in genomic diversity of Mucoromycotina.</title>
        <authorList>
            <person name="Muszewska A."/>
            <person name="Okrasinska A."/>
            <person name="Steczkiewicz K."/>
            <person name="Drgas O."/>
            <person name="Orlowska M."/>
            <person name="Perlinska-Lenart U."/>
            <person name="Aleksandrzak-Piekarczyk T."/>
            <person name="Szatraj K."/>
            <person name="Zielenkiewicz U."/>
            <person name="Pilsyk S."/>
            <person name="Malc E."/>
            <person name="Mieczkowski P."/>
            <person name="Kruszewska J.S."/>
            <person name="Biernat P."/>
            <person name="Pawlowska J."/>
        </authorList>
    </citation>
    <scope>NUCLEOTIDE SEQUENCE</scope>
    <source>
        <strain evidence="10">CBS 226.32</strain>
    </source>
</reference>
<dbReference type="Pfam" id="PF03144">
    <property type="entry name" value="GTP_EFTU_D2"/>
    <property type="match status" value="1"/>
</dbReference>
<dbReference type="SUPFAM" id="SSF50447">
    <property type="entry name" value="Translation proteins"/>
    <property type="match status" value="1"/>
</dbReference>
<evidence type="ECO:0000256" key="2">
    <source>
        <dbReference type="ARBA" id="ARBA00007249"/>
    </source>
</evidence>